<comment type="catalytic activity">
    <reaction evidence="1">
        <text>[E2 ubiquitin-conjugating enzyme]-S-ubiquitinyl-L-cysteine + [acceptor protein]-L-lysine = [E2 ubiquitin-conjugating enzyme]-L-cysteine + [acceptor protein]-N(6)-ubiquitinyl-L-lysine.</text>
        <dbReference type="EC" id="2.3.2.31"/>
    </reaction>
</comment>
<dbReference type="OrthoDB" id="1431934at2759"/>
<dbReference type="CDD" id="cd20336">
    <property type="entry name" value="Rcat_RBR"/>
    <property type="match status" value="1"/>
</dbReference>
<feature type="region of interest" description="Disordered" evidence="11">
    <location>
        <begin position="1"/>
        <end position="24"/>
    </location>
</feature>
<evidence type="ECO:0000313" key="15">
    <source>
        <dbReference type="Proteomes" id="UP000758603"/>
    </source>
</evidence>
<evidence type="ECO:0000256" key="7">
    <source>
        <dbReference type="ARBA" id="ARBA00022771"/>
    </source>
</evidence>
<dbReference type="PANTHER" id="PTHR11685">
    <property type="entry name" value="RBR FAMILY RING FINGER AND IBR DOMAIN-CONTAINING"/>
    <property type="match status" value="1"/>
</dbReference>
<evidence type="ECO:0000259" key="12">
    <source>
        <dbReference type="PROSITE" id="PS50089"/>
    </source>
</evidence>
<evidence type="ECO:0000256" key="11">
    <source>
        <dbReference type="SAM" id="MobiDB-lite"/>
    </source>
</evidence>
<sequence length="665" mass="76707">MVTFTQSIPHRTRISKSHHDPHARRSIKGEAFARKVPEERLQIDLVDLDDLRDPIKIGTRETSRLHHVAAFLKRRYGDDQDEEPILEDAQIIFYWMDKCLLGDEIPGGISRLHYRALDQNAEDDDDTDAALKFIWSTNIDFDADQLVKIQCALGKGGTIGSLRSAFASVLEIEDANRIVISARGGLRPGLLQGNNWQVNKIKAWLCRKIWIDIAPPKNYIVLRGVNEEYIYHPPLMGHYHSTDFRTLRDWLLSRIITNVHCRASSRLKVDTDDVTMVCKGRILTKRGRISSGQVVDFELTREVADKFIAEEAWLVPETENCAVCSDDKRVSEIPRHVTRSCEHKSNTCKDCVGQWITSSMETLAWDRLKCPECPQLLQFDDVRAFASPDVFVRYDTLAMKAAVANIRDFKWCLNPRCDSGQIVRFGCEKLKCHSCKALSCAQHNLPWHKGETCEEFDKRNRKQRKGERASEKKVKDITKPCPQCQKDVYKFSGCDHITCVCGHEWCYICLETYYRDRSSFLQCKHKQDCKYFENPPNYEGGRAFMPFLNHMREQRNNQDWQFAPPPPPRPQPPGLDEWRRRPIPANANPFQPQPRPAQPPANEDEHARTQAWIDTNPLQFLMEDFLEPGNNVQLHINHVRRGAFDHGFLGAAALFTMEQLVQRTR</sequence>
<evidence type="ECO:0000256" key="8">
    <source>
        <dbReference type="ARBA" id="ARBA00022786"/>
    </source>
</evidence>
<comment type="caution">
    <text evidence="14">The sequence shown here is derived from an EMBL/GenBank/DDBJ whole genome shotgun (WGS) entry which is preliminary data.</text>
</comment>
<dbReference type="InterPro" id="IPR001841">
    <property type="entry name" value="Znf_RING"/>
</dbReference>
<dbReference type="SUPFAM" id="SSF57850">
    <property type="entry name" value="RING/U-box"/>
    <property type="match status" value="3"/>
</dbReference>
<evidence type="ECO:0000256" key="5">
    <source>
        <dbReference type="ARBA" id="ARBA00022723"/>
    </source>
</evidence>
<feature type="compositionally biased region" description="Pro residues" evidence="11">
    <location>
        <begin position="563"/>
        <end position="573"/>
    </location>
</feature>
<dbReference type="GeneID" id="70125343"/>
<proteinExistence type="predicted"/>
<keyword evidence="7 10" id="KW-0863">Zinc-finger</keyword>
<dbReference type="RefSeq" id="XP_045955010.1">
    <property type="nucleotide sequence ID" value="XM_046096451.1"/>
</dbReference>
<keyword evidence="5" id="KW-0479">Metal-binding</keyword>
<protein>
    <recommendedName>
        <fullName evidence="3">RBR-type E3 ubiquitin transferase</fullName>
        <ecNumber evidence="3">2.3.2.31</ecNumber>
    </recommendedName>
</protein>
<dbReference type="GO" id="GO:0008270">
    <property type="term" value="F:zinc ion binding"/>
    <property type="evidence" value="ECO:0007669"/>
    <property type="project" value="UniProtKB-KW"/>
</dbReference>
<dbReference type="InterPro" id="IPR054694">
    <property type="entry name" value="Parkin-like_IBR"/>
</dbReference>
<evidence type="ECO:0000256" key="6">
    <source>
        <dbReference type="ARBA" id="ARBA00022737"/>
    </source>
</evidence>
<evidence type="ECO:0000259" key="13">
    <source>
        <dbReference type="PROSITE" id="PS51873"/>
    </source>
</evidence>
<keyword evidence="4" id="KW-0808">Transferase</keyword>
<dbReference type="InterPro" id="IPR013083">
    <property type="entry name" value="Znf_RING/FYVE/PHD"/>
</dbReference>
<feature type="domain" description="RING-type" evidence="13">
    <location>
        <begin position="317"/>
        <end position="533"/>
    </location>
</feature>
<dbReference type="InterPro" id="IPR031127">
    <property type="entry name" value="E3_UB_ligase_RBR"/>
</dbReference>
<keyword evidence="6" id="KW-0677">Repeat</keyword>
<comment type="pathway">
    <text evidence="2">Protein modification; protein ubiquitination.</text>
</comment>
<evidence type="ECO:0000256" key="3">
    <source>
        <dbReference type="ARBA" id="ARBA00012251"/>
    </source>
</evidence>
<name>A0A9P8ZUW0_9PEZI</name>
<keyword evidence="15" id="KW-1185">Reference proteome</keyword>
<dbReference type="EC" id="2.3.2.31" evidence="3"/>
<dbReference type="AlphaFoldDB" id="A0A9P8ZUW0"/>
<dbReference type="GO" id="GO:0016567">
    <property type="term" value="P:protein ubiquitination"/>
    <property type="evidence" value="ECO:0007669"/>
    <property type="project" value="InterPro"/>
</dbReference>
<keyword evidence="9" id="KW-0862">Zinc</keyword>
<dbReference type="CDD" id="cd20335">
    <property type="entry name" value="BRcat_RBR"/>
    <property type="match status" value="1"/>
</dbReference>
<evidence type="ECO:0000256" key="9">
    <source>
        <dbReference type="ARBA" id="ARBA00022833"/>
    </source>
</evidence>
<dbReference type="Gene3D" id="1.20.120.1750">
    <property type="match status" value="1"/>
</dbReference>
<reference evidence="14" key="1">
    <citation type="journal article" date="2021" name="Nat. Commun.">
        <title>Genetic determinants of endophytism in the Arabidopsis root mycobiome.</title>
        <authorList>
            <person name="Mesny F."/>
            <person name="Miyauchi S."/>
            <person name="Thiergart T."/>
            <person name="Pickel B."/>
            <person name="Atanasova L."/>
            <person name="Karlsson M."/>
            <person name="Huettel B."/>
            <person name="Barry K.W."/>
            <person name="Haridas S."/>
            <person name="Chen C."/>
            <person name="Bauer D."/>
            <person name="Andreopoulos W."/>
            <person name="Pangilinan J."/>
            <person name="LaButti K."/>
            <person name="Riley R."/>
            <person name="Lipzen A."/>
            <person name="Clum A."/>
            <person name="Drula E."/>
            <person name="Henrissat B."/>
            <person name="Kohler A."/>
            <person name="Grigoriev I.V."/>
            <person name="Martin F.M."/>
            <person name="Hacquard S."/>
        </authorList>
    </citation>
    <scope>NUCLEOTIDE SEQUENCE</scope>
    <source>
        <strain evidence="14">MPI-SDFR-AT-0073</strain>
    </source>
</reference>
<organism evidence="14 15">
    <name type="scientific">Truncatella angustata</name>
    <dbReference type="NCBI Taxonomy" id="152316"/>
    <lineage>
        <taxon>Eukaryota</taxon>
        <taxon>Fungi</taxon>
        <taxon>Dikarya</taxon>
        <taxon>Ascomycota</taxon>
        <taxon>Pezizomycotina</taxon>
        <taxon>Sordariomycetes</taxon>
        <taxon>Xylariomycetidae</taxon>
        <taxon>Amphisphaeriales</taxon>
        <taxon>Sporocadaceae</taxon>
        <taxon>Truncatella</taxon>
    </lineage>
</organism>
<evidence type="ECO:0000256" key="10">
    <source>
        <dbReference type="PROSITE-ProRule" id="PRU00175"/>
    </source>
</evidence>
<gene>
    <name evidence="14" type="ORF">BKA67DRAFT_365483</name>
</gene>
<dbReference type="GO" id="GO:0061630">
    <property type="term" value="F:ubiquitin protein ligase activity"/>
    <property type="evidence" value="ECO:0007669"/>
    <property type="project" value="UniProtKB-EC"/>
</dbReference>
<dbReference type="Pfam" id="PF22605">
    <property type="entry name" value="IBR_2"/>
    <property type="match status" value="1"/>
</dbReference>
<dbReference type="InterPro" id="IPR044066">
    <property type="entry name" value="TRIAD_supradom"/>
</dbReference>
<evidence type="ECO:0000256" key="2">
    <source>
        <dbReference type="ARBA" id="ARBA00004906"/>
    </source>
</evidence>
<dbReference type="PROSITE" id="PS50089">
    <property type="entry name" value="ZF_RING_2"/>
    <property type="match status" value="1"/>
</dbReference>
<dbReference type="Gene3D" id="3.30.40.10">
    <property type="entry name" value="Zinc/RING finger domain, C3HC4 (zinc finger)"/>
    <property type="match status" value="1"/>
</dbReference>
<dbReference type="Proteomes" id="UP000758603">
    <property type="component" value="Unassembled WGS sequence"/>
</dbReference>
<accession>A0A9P8ZUW0</accession>
<evidence type="ECO:0000256" key="4">
    <source>
        <dbReference type="ARBA" id="ARBA00022679"/>
    </source>
</evidence>
<keyword evidence="8" id="KW-0833">Ubl conjugation pathway</keyword>
<evidence type="ECO:0000313" key="14">
    <source>
        <dbReference type="EMBL" id="KAH6648503.1"/>
    </source>
</evidence>
<dbReference type="SMART" id="SM00647">
    <property type="entry name" value="IBR"/>
    <property type="match status" value="1"/>
</dbReference>
<feature type="region of interest" description="Disordered" evidence="11">
    <location>
        <begin position="558"/>
        <end position="607"/>
    </location>
</feature>
<dbReference type="Pfam" id="PF01485">
    <property type="entry name" value="IBR"/>
    <property type="match status" value="1"/>
</dbReference>
<evidence type="ECO:0000256" key="1">
    <source>
        <dbReference type="ARBA" id="ARBA00001798"/>
    </source>
</evidence>
<feature type="compositionally biased region" description="Basic residues" evidence="11">
    <location>
        <begin position="10"/>
        <end position="24"/>
    </location>
</feature>
<feature type="domain" description="RING-type" evidence="12">
    <location>
        <begin position="321"/>
        <end position="373"/>
    </location>
</feature>
<dbReference type="EMBL" id="JAGPXC010000007">
    <property type="protein sequence ID" value="KAH6648503.1"/>
    <property type="molecule type" value="Genomic_DNA"/>
</dbReference>
<dbReference type="PROSITE" id="PS51873">
    <property type="entry name" value="TRIAD"/>
    <property type="match status" value="1"/>
</dbReference>
<dbReference type="InterPro" id="IPR002867">
    <property type="entry name" value="IBR_dom"/>
</dbReference>